<evidence type="ECO:0000256" key="12">
    <source>
        <dbReference type="ARBA" id="ARBA00023268"/>
    </source>
</evidence>
<evidence type="ECO:0000256" key="5">
    <source>
        <dbReference type="ARBA" id="ARBA00022679"/>
    </source>
</evidence>
<dbReference type="InterPro" id="IPR001460">
    <property type="entry name" value="PCN-bd_Tpept"/>
</dbReference>
<keyword evidence="3" id="KW-0645">Protease</keyword>
<dbReference type="Gene3D" id="1.10.3810.10">
    <property type="entry name" value="Biosynthetic peptidoglycan transglycosylase-like"/>
    <property type="match status" value="1"/>
</dbReference>
<dbReference type="Proteomes" id="UP001296943">
    <property type="component" value="Unassembled WGS sequence"/>
</dbReference>
<keyword evidence="10 17" id="KW-1133">Transmembrane helix</keyword>
<dbReference type="PANTHER" id="PTHR32282:SF32">
    <property type="entry name" value="PENICILLIN-BINDING PROTEIN 2A"/>
    <property type="match status" value="1"/>
</dbReference>
<evidence type="ECO:0000313" key="20">
    <source>
        <dbReference type="EMBL" id="MBM7572847.1"/>
    </source>
</evidence>
<evidence type="ECO:0000256" key="13">
    <source>
        <dbReference type="ARBA" id="ARBA00023316"/>
    </source>
</evidence>
<protein>
    <submittedName>
        <fullName evidence="20">Penicillin-binding protein</fullName>
    </submittedName>
</protein>
<feature type="transmembrane region" description="Helical" evidence="17">
    <location>
        <begin position="33"/>
        <end position="61"/>
    </location>
</feature>
<name>A0ABS2N3Y9_9BACI</name>
<evidence type="ECO:0000256" key="17">
    <source>
        <dbReference type="SAM" id="Phobius"/>
    </source>
</evidence>
<evidence type="ECO:0000256" key="11">
    <source>
        <dbReference type="ARBA" id="ARBA00023136"/>
    </source>
</evidence>
<feature type="compositionally biased region" description="Acidic residues" evidence="16">
    <location>
        <begin position="929"/>
        <end position="943"/>
    </location>
</feature>
<keyword evidence="1" id="KW-1003">Cell membrane</keyword>
<evidence type="ECO:0000256" key="3">
    <source>
        <dbReference type="ARBA" id="ARBA00022670"/>
    </source>
</evidence>
<dbReference type="InterPro" id="IPR036950">
    <property type="entry name" value="PBP_transglycosylase"/>
</dbReference>
<keyword evidence="21" id="KW-1185">Reference proteome</keyword>
<evidence type="ECO:0000259" key="18">
    <source>
        <dbReference type="Pfam" id="PF00905"/>
    </source>
</evidence>
<keyword evidence="12" id="KW-0511">Multifunctional enzyme</keyword>
<dbReference type="InterPro" id="IPR050396">
    <property type="entry name" value="Glycosyltr_51/Transpeptidase"/>
</dbReference>
<accession>A0ABS2N3Y9</accession>
<evidence type="ECO:0000256" key="15">
    <source>
        <dbReference type="ARBA" id="ARBA00049902"/>
    </source>
</evidence>
<comment type="catalytic activity">
    <reaction evidence="14">
        <text>Preferential cleavage: (Ac)2-L-Lys-D-Ala-|-D-Ala. Also transpeptidation of peptidyl-alanyl moieties that are N-acyl substituents of D-alanine.</text>
        <dbReference type="EC" id="3.4.16.4"/>
    </reaction>
</comment>
<evidence type="ECO:0000256" key="4">
    <source>
        <dbReference type="ARBA" id="ARBA00022676"/>
    </source>
</evidence>
<dbReference type="InterPro" id="IPR012338">
    <property type="entry name" value="Beta-lactam/transpept-like"/>
</dbReference>
<sequence length="991" mass="110783">MDNKKITHNLLTKLKDWWKKGSIFKGFRITYDVIWNVILFFIIAGVVGLFFAGGVGAGYFASLVKDEEIRPRENMERDIYNYEETSELFFTNNVYLGELNSDLFREEITLDEVSKYAKDAIIATEDEYFNSHNGVVPKAILRAVVQEATNASVKTGGSTLTQQLIKNQILTNEVSFERKAKEILLALRLERFFDKDEILEAYLNIVPFGRNANGRNIAGIQTAAQGIFGVDAKELNLPQAAFIAGLPQSPSYYTPFRNNGQQKGTDGLEPGLNRMKSVLNRMLESEVINEEEYQEAIHYDIVADFTEPEPSTLDKYPYLTNEIKERATDILTQILAEEDGYTKEDIDNNEILEEEYTILAKRELTQRGYRIHTTIDKQIYDKFQGIAANYDNYGRDKPVIDHETGDPVLVENPETGENEVLMEPVQVGSILMENSTGKIISFVGGRDFEIEELNHATDARRPNGSTMKPLLVYGPAFEEGVMQPGSIIADTDTEFQYPGMPEPWNPGNYTGRNYGLVSVREALYKSHNVPAAKTYMQIINEDPVSKYLLKMGFTSLTEGDHSNPSMALGGVTNGVTIEENTNAYATFGNGGNFVDAYMIEKIETLDGELIYEHETKTEEVFTPQTNYLMIDMMRDVLKRGTATAARANLTNPNVDWSGKTGTSNDWYDTWFVATNPNVTMGIWMGYDTPKVLDSGYSNRNVTLWAQLVNAATEINPELLAPSQQFERPGGIVSRSYCVTSGMLPSDLCNELGLVKTDLYNVDSVPNERDNSLIKGRYVTIDEEAYIAGENTPEEFVKEDGIAFNPEWLKENEYDQLDDISELIPANTGVWSDIEIPSTEEVANDEKDPEPPSSVTHTGDSLQWEESTSKDVVGYRIFEADDPDSSFTLMGSTTELEFTISNSRAVYQIKAIDYFGHESIASEQVVVGDFSEDSGDETESDEGNESDKSNDSIPDIPGIGGNENDNESGNENQDDSDENNGSNNSDESNLEE</sequence>
<keyword evidence="11 17" id="KW-0472">Membrane</keyword>
<keyword evidence="13" id="KW-0961">Cell wall biogenesis/degradation</keyword>
<gene>
    <name evidence="20" type="ORF">JOC48_003378</name>
</gene>
<feature type="compositionally biased region" description="Polar residues" evidence="16">
    <location>
        <begin position="852"/>
        <end position="865"/>
    </location>
</feature>
<proteinExistence type="predicted"/>
<comment type="catalytic activity">
    <reaction evidence="15">
        <text>[GlcNAc-(1-&gt;4)-Mur2Ac(oyl-L-Ala-gamma-D-Glu-L-Lys-D-Ala-D-Ala)](n)-di-trans,octa-cis-undecaprenyl diphosphate + beta-D-GlcNAc-(1-&gt;4)-Mur2Ac(oyl-L-Ala-gamma-D-Glu-L-Lys-D-Ala-D-Ala)-di-trans,octa-cis-undecaprenyl diphosphate = [GlcNAc-(1-&gt;4)-Mur2Ac(oyl-L-Ala-gamma-D-Glu-L-Lys-D-Ala-D-Ala)](n+1)-di-trans,octa-cis-undecaprenyl diphosphate + di-trans,octa-cis-undecaprenyl diphosphate + H(+)</text>
        <dbReference type="Rhea" id="RHEA:23708"/>
        <dbReference type="Rhea" id="RHEA-COMP:9602"/>
        <dbReference type="Rhea" id="RHEA-COMP:9603"/>
        <dbReference type="ChEBI" id="CHEBI:15378"/>
        <dbReference type="ChEBI" id="CHEBI:58405"/>
        <dbReference type="ChEBI" id="CHEBI:60033"/>
        <dbReference type="ChEBI" id="CHEBI:78435"/>
        <dbReference type="EC" id="2.4.99.28"/>
    </reaction>
</comment>
<feature type="region of interest" description="Disordered" evidence="16">
    <location>
        <begin position="929"/>
        <end position="991"/>
    </location>
</feature>
<dbReference type="InterPro" id="IPR023346">
    <property type="entry name" value="Lysozyme-like_dom_sf"/>
</dbReference>
<keyword evidence="8" id="KW-0133">Cell shape</keyword>
<keyword evidence="7" id="KW-0378">Hydrolase</keyword>
<dbReference type="RefSeq" id="WP_204501514.1">
    <property type="nucleotide sequence ID" value="NZ_JAFBDR010000022.1"/>
</dbReference>
<feature type="domain" description="Glycosyl transferase family 51" evidence="19">
    <location>
        <begin position="97"/>
        <end position="282"/>
    </location>
</feature>
<organism evidence="20 21">
    <name type="scientific">Aquibacillus albus</name>
    <dbReference type="NCBI Taxonomy" id="1168171"/>
    <lineage>
        <taxon>Bacteria</taxon>
        <taxon>Bacillati</taxon>
        <taxon>Bacillota</taxon>
        <taxon>Bacilli</taxon>
        <taxon>Bacillales</taxon>
        <taxon>Bacillaceae</taxon>
        <taxon>Aquibacillus</taxon>
    </lineage>
</organism>
<keyword evidence="5" id="KW-0808">Transferase</keyword>
<evidence type="ECO:0000256" key="14">
    <source>
        <dbReference type="ARBA" id="ARBA00034000"/>
    </source>
</evidence>
<evidence type="ECO:0000256" key="16">
    <source>
        <dbReference type="SAM" id="MobiDB-lite"/>
    </source>
</evidence>
<evidence type="ECO:0000256" key="6">
    <source>
        <dbReference type="ARBA" id="ARBA00022692"/>
    </source>
</evidence>
<keyword evidence="2" id="KW-0121">Carboxypeptidase</keyword>
<evidence type="ECO:0000256" key="9">
    <source>
        <dbReference type="ARBA" id="ARBA00022984"/>
    </source>
</evidence>
<feature type="region of interest" description="Disordered" evidence="16">
    <location>
        <begin position="839"/>
        <end position="865"/>
    </location>
</feature>
<dbReference type="Gene3D" id="2.60.40.10">
    <property type="entry name" value="Immunoglobulins"/>
    <property type="match status" value="1"/>
</dbReference>
<dbReference type="SUPFAM" id="SSF56601">
    <property type="entry name" value="beta-lactamase/transpeptidase-like"/>
    <property type="match status" value="1"/>
</dbReference>
<feature type="domain" description="Penicillin-binding protein transpeptidase" evidence="18">
    <location>
        <begin position="430"/>
        <end position="676"/>
    </location>
</feature>
<dbReference type="PANTHER" id="PTHR32282">
    <property type="entry name" value="BINDING PROTEIN TRANSPEPTIDASE, PUTATIVE-RELATED"/>
    <property type="match status" value="1"/>
</dbReference>
<evidence type="ECO:0000256" key="8">
    <source>
        <dbReference type="ARBA" id="ARBA00022960"/>
    </source>
</evidence>
<keyword evidence="4" id="KW-0328">Glycosyltransferase</keyword>
<feature type="compositionally biased region" description="Low complexity" evidence="16">
    <location>
        <begin position="978"/>
        <end position="991"/>
    </location>
</feature>
<dbReference type="Pfam" id="PF00912">
    <property type="entry name" value="Transgly"/>
    <property type="match status" value="1"/>
</dbReference>
<evidence type="ECO:0000256" key="2">
    <source>
        <dbReference type="ARBA" id="ARBA00022645"/>
    </source>
</evidence>
<dbReference type="Gene3D" id="3.90.1310.40">
    <property type="match status" value="1"/>
</dbReference>
<evidence type="ECO:0000256" key="7">
    <source>
        <dbReference type="ARBA" id="ARBA00022801"/>
    </source>
</evidence>
<dbReference type="InterPro" id="IPR001264">
    <property type="entry name" value="Glyco_trans_51"/>
</dbReference>
<dbReference type="InterPro" id="IPR013783">
    <property type="entry name" value="Ig-like_fold"/>
</dbReference>
<comment type="caution">
    <text evidence="20">The sequence shown here is derived from an EMBL/GenBank/DDBJ whole genome shotgun (WGS) entry which is preliminary data.</text>
</comment>
<evidence type="ECO:0000256" key="10">
    <source>
        <dbReference type="ARBA" id="ARBA00022989"/>
    </source>
</evidence>
<dbReference type="Gene3D" id="3.40.710.10">
    <property type="entry name" value="DD-peptidase/beta-lactamase superfamily"/>
    <property type="match status" value="1"/>
</dbReference>
<feature type="compositionally biased region" description="Acidic residues" evidence="16">
    <location>
        <begin position="963"/>
        <end position="977"/>
    </location>
</feature>
<evidence type="ECO:0000259" key="19">
    <source>
        <dbReference type="Pfam" id="PF00912"/>
    </source>
</evidence>
<keyword evidence="9" id="KW-0573">Peptidoglycan synthesis</keyword>
<dbReference type="SUPFAM" id="SSF53955">
    <property type="entry name" value="Lysozyme-like"/>
    <property type="match status" value="1"/>
</dbReference>
<dbReference type="EMBL" id="JAFBDR010000022">
    <property type="protein sequence ID" value="MBM7572847.1"/>
    <property type="molecule type" value="Genomic_DNA"/>
</dbReference>
<keyword evidence="6 17" id="KW-0812">Transmembrane</keyword>
<evidence type="ECO:0000256" key="1">
    <source>
        <dbReference type="ARBA" id="ARBA00022475"/>
    </source>
</evidence>
<evidence type="ECO:0000313" key="21">
    <source>
        <dbReference type="Proteomes" id="UP001296943"/>
    </source>
</evidence>
<reference evidence="20 21" key="1">
    <citation type="submission" date="2021-01" db="EMBL/GenBank/DDBJ databases">
        <title>Genomic Encyclopedia of Type Strains, Phase IV (KMG-IV): sequencing the most valuable type-strain genomes for metagenomic binning, comparative biology and taxonomic classification.</title>
        <authorList>
            <person name="Goeker M."/>
        </authorList>
    </citation>
    <scope>NUCLEOTIDE SEQUENCE [LARGE SCALE GENOMIC DNA]</scope>
    <source>
        <strain evidence="20 21">DSM 23711</strain>
    </source>
</reference>
<dbReference type="Pfam" id="PF00905">
    <property type="entry name" value="Transpeptidase"/>
    <property type="match status" value="1"/>
</dbReference>